<gene>
    <name evidence="1" type="ORF">LANO_0G15940G</name>
</gene>
<dbReference type="EMBL" id="LT598453">
    <property type="protein sequence ID" value="SCV04984.1"/>
    <property type="molecule type" value="Genomic_DNA"/>
</dbReference>
<dbReference type="OrthoDB" id="4066304at2759"/>
<evidence type="ECO:0000313" key="1">
    <source>
        <dbReference type="EMBL" id="SCV04984.1"/>
    </source>
</evidence>
<accession>A0A1G4KKC0</accession>
<dbReference type="AlphaFoldDB" id="A0A1G4KKC0"/>
<name>A0A1G4KKC0_9SACH</name>
<protein>
    <submittedName>
        <fullName evidence="1">LANO_0G15940g1_1</fullName>
    </submittedName>
</protein>
<organism evidence="1 2">
    <name type="scientific">Lachancea nothofagi CBS 11611</name>
    <dbReference type="NCBI Taxonomy" id="1266666"/>
    <lineage>
        <taxon>Eukaryota</taxon>
        <taxon>Fungi</taxon>
        <taxon>Dikarya</taxon>
        <taxon>Ascomycota</taxon>
        <taxon>Saccharomycotina</taxon>
        <taxon>Saccharomycetes</taxon>
        <taxon>Saccharomycetales</taxon>
        <taxon>Saccharomycetaceae</taxon>
        <taxon>Lachancea</taxon>
    </lineage>
</organism>
<dbReference type="Proteomes" id="UP000189911">
    <property type="component" value="Chromosome G"/>
</dbReference>
<reference evidence="2" key="1">
    <citation type="submission" date="2016-03" db="EMBL/GenBank/DDBJ databases">
        <authorList>
            <person name="Devillers Hugo."/>
        </authorList>
    </citation>
    <scope>NUCLEOTIDE SEQUENCE [LARGE SCALE GENOMIC DNA]</scope>
</reference>
<keyword evidence="2" id="KW-1185">Reference proteome</keyword>
<sequence>MTQNNTVTLKTLTAHELLSSRENMCELFGLIDDSERRSLLVGDDREAQLEKLKAKQEKLKIDVENIKKELS</sequence>
<evidence type="ECO:0000313" key="2">
    <source>
        <dbReference type="Proteomes" id="UP000189911"/>
    </source>
</evidence>
<proteinExistence type="predicted"/>